<dbReference type="OrthoDB" id="2157530at2759"/>
<dbReference type="Proteomes" id="UP000663193">
    <property type="component" value="Chromosome 11"/>
</dbReference>
<feature type="domain" description="Heterokaryon incompatibility" evidence="1">
    <location>
        <begin position="51"/>
        <end position="185"/>
    </location>
</feature>
<dbReference type="VEuPathDB" id="FungiDB:JI435_090550"/>
<name>A0A7U2I5V3_PHANO</name>
<dbReference type="PANTHER" id="PTHR24148:SF80">
    <property type="entry name" value="HETEROKARYON INCOMPATIBILITY DOMAIN-CONTAINING PROTEIN"/>
    <property type="match status" value="1"/>
</dbReference>
<organism evidence="2 3">
    <name type="scientific">Phaeosphaeria nodorum (strain SN15 / ATCC MYA-4574 / FGSC 10173)</name>
    <name type="common">Glume blotch fungus</name>
    <name type="synonym">Parastagonospora nodorum</name>
    <dbReference type="NCBI Taxonomy" id="321614"/>
    <lineage>
        <taxon>Eukaryota</taxon>
        <taxon>Fungi</taxon>
        <taxon>Dikarya</taxon>
        <taxon>Ascomycota</taxon>
        <taxon>Pezizomycotina</taxon>
        <taxon>Dothideomycetes</taxon>
        <taxon>Pleosporomycetidae</taxon>
        <taxon>Pleosporales</taxon>
        <taxon>Pleosporineae</taxon>
        <taxon>Phaeosphaeriaceae</taxon>
        <taxon>Parastagonospora</taxon>
    </lineage>
</organism>
<dbReference type="AlphaFoldDB" id="A0A7U2I5V3"/>
<dbReference type="Pfam" id="PF06985">
    <property type="entry name" value="HET"/>
    <property type="match status" value="1"/>
</dbReference>
<dbReference type="InterPro" id="IPR010730">
    <property type="entry name" value="HET"/>
</dbReference>
<dbReference type="InterPro" id="IPR052895">
    <property type="entry name" value="HetReg/Transcr_Mod"/>
</dbReference>
<keyword evidence="3" id="KW-1185">Reference proteome</keyword>
<gene>
    <name evidence="2" type="ORF">JI435_090550</name>
</gene>
<reference evidence="3" key="1">
    <citation type="journal article" date="2021" name="BMC Genomics">
        <title>Chromosome-level genome assembly and manually-curated proteome of model necrotroph Parastagonospora nodorum Sn15 reveals a genome-wide trove of candidate effector homologs, and redundancy of virulence-related functions within an accessory chromosome.</title>
        <authorList>
            <person name="Bertazzoni S."/>
            <person name="Jones D.A.B."/>
            <person name="Phan H.T."/>
            <person name="Tan K.-C."/>
            <person name="Hane J.K."/>
        </authorList>
    </citation>
    <scope>NUCLEOTIDE SEQUENCE [LARGE SCALE GENOMIC DNA]</scope>
    <source>
        <strain evidence="3">SN15 / ATCC MYA-4574 / FGSC 10173)</strain>
    </source>
</reference>
<proteinExistence type="predicted"/>
<evidence type="ECO:0000313" key="2">
    <source>
        <dbReference type="EMBL" id="QRD00498.1"/>
    </source>
</evidence>
<accession>A0A7U2I5V3</accession>
<evidence type="ECO:0000259" key="1">
    <source>
        <dbReference type="Pfam" id="PF06985"/>
    </source>
</evidence>
<sequence>MTNIAGALHVYEPLDGADHIRLMCLEPAFFSQEPLRFSFLSGNLIDFEDRYEAVSYTWGEPLLTYPLHHKDGTQVMVTANLDRALRRYRLPVTKRLLWADAVCINQEDDTEKAAQIPLMVQIFRNASKVQAWVGGGAQEERGMQYLSKLSRFSSLPLKQLSTELHSVAQQFLGLPWFNRLWVIQEVVFNNDVILTCCDSELSWSRLVSALQNTSRGGSAFPAFISPERRFALNQIARLWKHHCLIQGQIGFSITSLKPMVAEKIPQDILDVVNVFTEYGCSDARDRIYALYSMTSGVSPTNASRTSGVLRSGRNNVLMDIDYSLDVRDTYRTFALACIIGGRLLQVLNNVLSRCPQYTEDWPTWVPDWRQPNKAIYVPTVATCRDFDLDGRAMQKLLENSSGNMLQITQLYPAGQLAYIHSLQISEKLSTEASDEALLRLLRTLSVQFTTMVLEELLRILLYAQWLGQLIRPPKNVVRQQLAAISDYLNNDASRRADELPQILLDAACSLRNTLKSFGFFTASPADTSQLWAEQVDLVSVGCGTSAMRPGDQLWPYKNTNMREVECYYGSLILILRPEYDASEVVPNRPIAHRLVGCGWVSNGYVRIKSDSITLVDKLQKRGSLGAWNQFERTVRLV</sequence>
<protein>
    <recommendedName>
        <fullName evidence="1">Heterokaryon incompatibility domain-containing protein</fullName>
    </recommendedName>
</protein>
<dbReference type="EMBL" id="CP069033">
    <property type="protein sequence ID" value="QRD00498.1"/>
    <property type="molecule type" value="Genomic_DNA"/>
</dbReference>
<evidence type="ECO:0000313" key="3">
    <source>
        <dbReference type="Proteomes" id="UP000663193"/>
    </source>
</evidence>
<dbReference type="PANTHER" id="PTHR24148">
    <property type="entry name" value="ANKYRIN REPEAT DOMAIN-CONTAINING PROTEIN 39 HOMOLOG-RELATED"/>
    <property type="match status" value="1"/>
</dbReference>